<dbReference type="PANTHER" id="PTHR24252">
    <property type="entry name" value="ACROSIN-RELATED"/>
    <property type="match status" value="1"/>
</dbReference>
<accession>A0ABQ8T146</accession>
<evidence type="ECO:0000256" key="2">
    <source>
        <dbReference type="ARBA" id="ARBA00023180"/>
    </source>
</evidence>
<sequence>MAGLCEGGNFAKTATLKLEFYLQKLKKKSQGARSGDEVMRNDDHLVTGACYESSVSWRIVVMEHPFVCGPWILTPQECRATAITQGVGEHITILIESIHSHAPNQEKINAELVAQRMKRIATENPEIPPAQILRTEFPRVESGILSQLPDRENCNKSLHSLGKRKLPTEPINLEDLGLMYFMSKELEINLVNSYITLKAKETFILIVKRACLVYTGMPVVASGPSMNPCTSGDANTTIQHFPYQVSIRFLSNAVCGGAIISQDWVVTAAHCIIGIWDILSEILELDSVGDDPYSSLLEGHKDYTLDFDKYRGGEDAASSSNVQLQGGNARLSNFLIC</sequence>
<organism evidence="4 5">
    <name type="scientific">Periplaneta americana</name>
    <name type="common">American cockroach</name>
    <name type="synonym">Blatta americana</name>
    <dbReference type="NCBI Taxonomy" id="6978"/>
    <lineage>
        <taxon>Eukaryota</taxon>
        <taxon>Metazoa</taxon>
        <taxon>Ecdysozoa</taxon>
        <taxon>Arthropoda</taxon>
        <taxon>Hexapoda</taxon>
        <taxon>Insecta</taxon>
        <taxon>Pterygota</taxon>
        <taxon>Neoptera</taxon>
        <taxon>Polyneoptera</taxon>
        <taxon>Dictyoptera</taxon>
        <taxon>Blattodea</taxon>
        <taxon>Blattoidea</taxon>
        <taxon>Blattidae</taxon>
        <taxon>Blattinae</taxon>
        <taxon>Periplaneta</taxon>
    </lineage>
</organism>
<dbReference type="InterPro" id="IPR001254">
    <property type="entry name" value="Trypsin_dom"/>
</dbReference>
<dbReference type="EMBL" id="JAJSOF020000017">
    <property type="protein sequence ID" value="KAJ4439789.1"/>
    <property type="molecule type" value="Genomic_DNA"/>
</dbReference>
<dbReference type="InterPro" id="IPR043504">
    <property type="entry name" value="Peptidase_S1_PA_chymotrypsin"/>
</dbReference>
<protein>
    <recommendedName>
        <fullName evidence="3">Peptidase S1 domain-containing protein</fullName>
    </recommendedName>
</protein>
<reference evidence="4 5" key="1">
    <citation type="journal article" date="2022" name="Allergy">
        <title>Genome assembly and annotation of Periplaneta americana reveal a comprehensive cockroach allergen profile.</title>
        <authorList>
            <person name="Wang L."/>
            <person name="Xiong Q."/>
            <person name="Saelim N."/>
            <person name="Wang L."/>
            <person name="Nong W."/>
            <person name="Wan A.T."/>
            <person name="Shi M."/>
            <person name="Liu X."/>
            <person name="Cao Q."/>
            <person name="Hui J.H.L."/>
            <person name="Sookrung N."/>
            <person name="Leung T.F."/>
            <person name="Tungtrongchitr A."/>
            <person name="Tsui S.K.W."/>
        </authorList>
    </citation>
    <scope>NUCLEOTIDE SEQUENCE [LARGE SCALE GENOMIC DNA]</scope>
    <source>
        <strain evidence="4">PWHHKU_190912</strain>
    </source>
</reference>
<comment type="caution">
    <text evidence="4">The sequence shown here is derived from an EMBL/GenBank/DDBJ whole genome shotgun (WGS) entry which is preliminary data.</text>
</comment>
<feature type="domain" description="Peptidase S1" evidence="3">
    <location>
        <begin position="234"/>
        <end position="274"/>
    </location>
</feature>
<dbReference type="PROSITE" id="PS00134">
    <property type="entry name" value="TRYPSIN_HIS"/>
    <property type="match status" value="1"/>
</dbReference>
<name>A0ABQ8T146_PERAM</name>
<dbReference type="InterPro" id="IPR009003">
    <property type="entry name" value="Peptidase_S1_PA"/>
</dbReference>
<dbReference type="Pfam" id="PF00089">
    <property type="entry name" value="Trypsin"/>
    <property type="match status" value="1"/>
</dbReference>
<evidence type="ECO:0000313" key="4">
    <source>
        <dbReference type="EMBL" id="KAJ4439789.1"/>
    </source>
</evidence>
<evidence type="ECO:0000256" key="1">
    <source>
        <dbReference type="ARBA" id="ARBA00023157"/>
    </source>
</evidence>
<dbReference type="PANTHER" id="PTHR24252:SF27">
    <property type="entry name" value="TRANSMEMBRANE PROTEASE SERINE 3-LIKE"/>
    <property type="match status" value="1"/>
</dbReference>
<proteinExistence type="predicted"/>
<evidence type="ECO:0000313" key="5">
    <source>
        <dbReference type="Proteomes" id="UP001148838"/>
    </source>
</evidence>
<keyword evidence="2" id="KW-0325">Glycoprotein</keyword>
<dbReference type="Proteomes" id="UP001148838">
    <property type="component" value="Unassembled WGS sequence"/>
</dbReference>
<keyword evidence="5" id="KW-1185">Reference proteome</keyword>
<evidence type="ECO:0000259" key="3">
    <source>
        <dbReference type="Pfam" id="PF00089"/>
    </source>
</evidence>
<keyword evidence="1" id="KW-1015">Disulfide bond</keyword>
<gene>
    <name evidence="4" type="ORF">ANN_07917</name>
</gene>
<dbReference type="Gene3D" id="2.40.10.10">
    <property type="entry name" value="Trypsin-like serine proteases"/>
    <property type="match status" value="1"/>
</dbReference>
<dbReference type="SUPFAM" id="SSF50494">
    <property type="entry name" value="Trypsin-like serine proteases"/>
    <property type="match status" value="1"/>
</dbReference>
<dbReference type="InterPro" id="IPR018114">
    <property type="entry name" value="TRYPSIN_HIS"/>
</dbReference>